<evidence type="ECO:0000313" key="2">
    <source>
        <dbReference type="Proteomes" id="UP000198406"/>
    </source>
</evidence>
<dbReference type="Proteomes" id="UP000198406">
    <property type="component" value="Unassembled WGS sequence"/>
</dbReference>
<comment type="caution">
    <text evidence="1">The sequence shown here is derived from an EMBL/GenBank/DDBJ whole genome shotgun (WGS) entry which is preliminary data.</text>
</comment>
<dbReference type="InParanoid" id="A0A1Z5J643"/>
<dbReference type="AlphaFoldDB" id="A0A1Z5J643"/>
<proteinExistence type="predicted"/>
<accession>A0A1Z5J643</accession>
<keyword evidence="2" id="KW-1185">Reference proteome</keyword>
<protein>
    <submittedName>
        <fullName evidence="1">Uncharacterized protein</fullName>
    </submittedName>
</protein>
<evidence type="ECO:0000313" key="1">
    <source>
        <dbReference type="EMBL" id="GAX09450.1"/>
    </source>
</evidence>
<name>A0A1Z5J643_FISSO</name>
<gene>
    <name evidence="1" type="ORF">FisN_6Lh173</name>
</gene>
<sequence length="86" mass="9467">MPVSTEAVAFSLMEQNNKNPGAQPSSGTMTVVALDDTTARIESERPTHMMDAELGEWAFVIYSKPRTETLYSLGSLPLLSKRSKFT</sequence>
<reference evidence="1 2" key="1">
    <citation type="journal article" date="2015" name="Plant Cell">
        <title>Oil accumulation by the oleaginous diatom Fistulifera solaris as revealed by the genome and transcriptome.</title>
        <authorList>
            <person name="Tanaka T."/>
            <person name="Maeda Y."/>
            <person name="Veluchamy A."/>
            <person name="Tanaka M."/>
            <person name="Abida H."/>
            <person name="Marechal E."/>
            <person name="Bowler C."/>
            <person name="Muto M."/>
            <person name="Sunaga Y."/>
            <person name="Tanaka M."/>
            <person name="Yoshino T."/>
            <person name="Taniguchi T."/>
            <person name="Fukuda Y."/>
            <person name="Nemoto M."/>
            <person name="Matsumoto M."/>
            <person name="Wong P.S."/>
            <person name="Aburatani S."/>
            <person name="Fujibuchi W."/>
        </authorList>
    </citation>
    <scope>NUCLEOTIDE SEQUENCE [LARGE SCALE GENOMIC DNA]</scope>
    <source>
        <strain evidence="1 2">JPCC DA0580</strain>
    </source>
</reference>
<dbReference type="EMBL" id="BDSP01000007">
    <property type="protein sequence ID" value="GAX09450.1"/>
    <property type="molecule type" value="Genomic_DNA"/>
</dbReference>
<organism evidence="1 2">
    <name type="scientific">Fistulifera solaris</name>
    <name type="common">Oleaginous diatom</name>
    <dbReference type="NCBI Taxonomy" id="1519565"/>
    <lineage>
        <taxon>Eukaryota</taxon>
        <taxon>Sar</taxon>
        <taxon>Stramenopiles</taxon>
        <taxon>Ochrophyta</taxon>
        <taxon>Bacillariophyta</taxon>
        <taxon>Bacillariophyceae</taxon>
        <taxon>Bacillariophycidae</taxon>
        <taxon>Naviculales</taxon>
        <taxon>Naviculaceae</taxon>
        <taxon>Fistulifera</taxon>
    </lineage>
</organism>